<organism evidence="1 2">
    <name type="scientific">Epicoccum nigrum</name>
    <name type="common">Soil fungus</name>
    <name type="synonym">Epicoccum purpurascens</name>
    <dbReference type="NCBI Taxonomy" id="105696"/>
    <lineage>
        <taxon>Eukaryota</taxon>
        <taxon>Fungi</taxon>
        <taxon>Dikarya</taxon>
        <taxon>Ascomycota</taxon>
        <taxon>Pezizomycotina</taxon>
        <taxon>Dothideomycetes</taxon>
        <taxon>Pleosporomycetidae</taxon>
        <taxon>Pleosporales</taxon>
        <taxon>Pleosporineae</taxon>
        <taxon>Didymellaceae</taxon>
        <taxon>Epicoccum</taxon>
    </lineage>
</organism>
<dbReference type="AlphaFoldDB" id="A0A1Y2MBF6"/>
<proteinExistence type="predicted"/>
<gene>
    <name evidence="1" type="ORF">B5807_02048</name>
</gene>
<dbReference type="EMBL" id="KZ107839">
    <property type="protein sequence ID" value="OSS53139.1"/>
    <property type="molecule type" value="Genomic_DNA"/>
</dbReference>
<keyword evidence="2" id="KW-1185">Reference proteome</keyword>
<evidence type="ECO:0000313" key="2">
    <source>
        <dbReference type="Proteomes" id="UP000193240"/>
    </source>
</evidence>
<evidence type="ECO:0000313" key="1">
    <source>
        <dbReference type="EMBL" id="OSS53139.1"/>
    </source>
</evidence>
<name>A0A1Y2MBF6_EPING</name>
<accession>A0A1Y2MBF6</accession>
<dbReference type="Proteomes" id="UP000193240">
    <property type="component" value="Unassembled WGS sequence"/>
</dbReference>
<dbReference type="InParanoid" id="A0A1Y2MBF6"/>
<reference evidence="1 2" key="1">
    <citation type="journal article" date="2017" name="Genome Announc.">
        <title>Genome sequence of the saprophytic ascomycete Epicoccum nigrum ICMP 19927 strain isolated from New Zealand.</title>
        <authorList>
            <person name="Fokin M."/>
            <person name="Fleetwood D."/>
            <person name="Weir B.S."/>
            <person name="Villas-Boas S.G."/>
        </authorList>
    </citation>
    <scope>NUCLEOTIDE SEQUENCE [LARGE SCALE GENOMIC DNA]</scope>
    <source>
        <strain evidence="1 2">ICMP 19927</strain>
    </source>
</reference>
<protein>
    <submittedName>
        <fullName evidence="1">Uncharacterized protein</fullName>
    </submittedName>
</protein>
<sequence>MHAEAETQSPRSKLTMSLFPSLLHPSTYSTLLGDRHRTTTISVRTDHQSEFQHAHHVDHHHILAFFIRFLSHVFAPVAYQQCTLSTTCQKDIHCGELDSRRSDSTVIIVDDEFVLLETSDSEDQDGVSLCREATIETWRKQEKQRSRHVDLRRWSDLPYFGCP</sequence>